<dbReference type="EMBL" id="BKCJ010001287">
    <property type="protein sequence ID" value="GEU40318.1"/>
    <property type="molecule type" value="Genomic_DNA"/>
</dbReference>
<reference evidence="2" key="1">
    <citation type="journal article" date="2019" name="Sci. Rep.">
        <title>Draft genome of Tanacetum cinerariifolium, the natural source of mosquito coil.</title>
        <authorList>
            <person name="Yamashiro T."/>
            <person name="Shiraishi A."/>
            <person name="Satake H."/>
            <person name="Nakayama K."/>
        </authorList>
    </citation>
    <scope>NUCLEOTIDE SEQUENCE</scope>
</reference>
<feature type="compositionally biased region" description="Acidic residues" evidence="1">
    <location>
        <begin position="24"/>
        <end position="35"/>
    </location>
</feature>
<dbReference type="AlphaFoldDB" id="A0A6L2JTB1"/>
<organism evidence="2">
    <name type="scientific">Tanacetum cinerariifolium</name>
    <name type="common">Dalmatian daisy</name>
    <name type="synonym">Chrysanthemum cinerariifolium</name>
    <dbReference type="NCBI Taxonomy" id="118510"/>
    <lineage>
        <taxon>Eukaryota</taxon>
        <taxon>Viridiplantae</taxon>
        <taxon>Streptophyta</taxon>
        <taxon>Embryophyta</taxon>
        <taxon>Tracheophyta</taxon>
        <taxon>Spermatophyta</taxon>
        <taxon>Magnoliopsida</taxon>
        <taxon>eudicotyledons</taxon>
        <taxon>Gunneridae</taxon>
        <taxon>Pentapetalae</taxon>
        <taxon>asterids</taxon>
        <taxon>campanulids</taxon>
        <taxon>Asterales</taxon>
        <taxon>Asteraceae</taxon>
        <taxon>Asteroideae</taxon>
        <taxon>Anthemideae</taxon>
        <taxon>Anthemidinae</taxon>
        <taxon>Tanacetum</taxon>
    </lineage>
</organism>
<feature type="compositionally biased region" description="Pro residues" evidence="1">
    <location>
        <begin position="62"/>
        <end position="71"/>
    </location>
</feature>
<comment type="caution">
    <text evidence="2">The sequence shown here is derived from an EMBL/GenBank/DDBJ whole genome shotgun (WGS) entry which is preliminary data.</text>
</comment>
<feature type="region of interest" description="Disordered" evidence="1">
    <location>
        <begin position="1"/>
        <end position="81"/>
    </location>
</feature>
<accession>A0A6L2JTB1</accession>
<feature type="compositionally biased region" description="Polar residues" evidence="1">
    <location>
        <begin position="72"/>
        <end position="81"/>
    </location>
</feature>
<sequence>MRRVGKRFPGVATPLFEGMLIAGEPEEQGDVEEQVQDNVNDAAQGADTDVSGDDVQDQSIPSPTPLIPPHQQPQDLPSTSQEALDACAAFTRRVEHLEHDKRIESSVDTDMEDASNQGRMITDLDRDTGVALMDDEGTKKKAKDAQVAGHEQVKRRQAEIYQIDMDHASKVLSMQEDKPEEHEAVEVVTTGKLITELVAAVSELVTAASATTAAVLTATITAAIVRVAAASTKRRKGVVIRDPEEESTAIIPAKTKSKDKGKRIMVEEPKPIKKKQQVKMDEEYARKLHEELNKDIDWSVAINHVKKKAKEDLYVQRYQVMKKRPQTEAQARRNMIMYLKNTRWTRSSLEESKECPWSSKELSDAKQKLMLLDSAAERRLILLSQDKTVNDRSSRSIQIGTETSDHNSLELGIYDHINEPSSSKLVLKVVPLADKTVTLQQELEFLFSPIYEEYFIAGN</sequence>
<protein>
    <submittedName>
        <fullName evidence="2">Uncharacterized protein</fullName>
    </submittedName>
</protein>
<evidence type="ECO:0000313" key="2">
    <source>
        <dbReference type="EMBL" id="GEU40318.1"/>
    </source>
</evidence>
<evidence type="ECO:0000256" key="1">
    <source>
        <dbReference type="SAM" id="MobiDB-lite"/>
    </source>
</evidence>
<name>A0A6L2JTB1_TANCI</name>
<proteinExistence type="predicted"/>
<gene>
    <name evidence="2" type="ORF">Tci_012296</name>
</gene>